<keyword evidence="7" id="KW-1185">Reference proteome</keyword>
<sequence>MRLTTTVLLSRDVLHLVCKYQCGIYEDMRPFLSLRVASTADDTYSDVDEEATFSALQEMASAVELIFPAWLASFSMDRLWLLFDCIDGVREPILAWAASTARLDVLVWVHEQYNIHECSSKLLVAGVRQLSVLAYLQRINYRNNLEQAAIEAAVQGLVPNLSLLMTELQTPTDWLDGRTVSRIAHGGHRPVLEYLLPQLVLHPDLLVRATTYAAAYNHVAMAAWLHTYLVDLHVALEANDETFESPLWIATSRGHLDGLQWLVDLLARVDAAQVAAWVEFCLGVATRYRQAHVVEWLVPQVPSSSTLLQIYLSDDSDGTLLDAAVDAHAVVAAGMLADEVTSWSIEKLQHAFGKLDILKLDPGRTDALKQCLFQVVSYGSLALVPWLVGNLRPMDVVDVVCTQRALHRGLHRGGVPMLDLFEAQNILLPPEDMDDVLYSLLRQAADATSVPSWLGPQDYMTDENSSNDVQIAQWFVVRRGGKLAVLGLLLVRLAQRKKTTTQFKILYNAWLPLVDENEKNRVVMACLEKTNSPEIVQFFETVLATDPHLFVLMATTLQLGTVRKMHGFLAKSVSPDVLRSVESEALVRATLGGHRGIMEFLSHK</sequence>
<evidence type="ECO:0000313" key="5">
    <source>
        <dbReference type="EMBL" id="VFT80632.1"/>
    </source>
</evidence>
<protein>
    <submittedName>
        <fullName evidence="6">Aste57867_24143 protein</fullName>
    </submittedName>
    <submittedName>
        <fullName evidence="4">Aste57867_3452 protein</fullName>
    </submittedName>
    <submittedName>
        <fullName evidence="5">Aste57867_3466 protein</fullName>
    </submittedName>
</protein>
<dbReference type="Gene3D" id="1.25.40.20">
    <property type="entry name" value="Ankyrin repeat-containing domain"/>
    <property type="match status" value="1"/>
</dbReference>
<dbReference type="AlphaFoldDB" id="A0A485KFI9"/>
<dbReference type="InterPro" id="IPR052050">
    <property type="entry name" value="SecEffector_AnkRepeat"/>
</dbReference>
<evidence type="ECO:0000313" key="4">
    <source>
        <dbReference type="EMBL" id="VFT80618.1"/>
    </source>
</evidence>
<dbReference type="PANTHER" id="PTHR46586">
    <property type="entry name" value="ANKYRIN REPEAT-CONTAINING PROTEIN"/>
    <property type="match status" value="1"/>
</dbReference>
<name>A0A485KFI9_9STRA</name>
<dbReference type="EMBL" id="VJMH01000606">
    <property type="protein sequence ID" value="KAF0715284.1"/>
    <property type="molecule type" value="Genomic_DNA"/>
</dbReference>
<dbReference type="PANTHER" id="PTHR46586:SF3">
    <property type="entry name" value="ANKYRIN REPEAT-CONTAINING PROTEIN"/>
    <property type="match status" value="1"/>
</dbReference>
<organism evidence="5 7">
    <name type="scientific">Aphanomyces stellatus</name>
    <dbReference type="NCBI Taxonomy" id="120398"/>
    <lineage>
        <taxon>Eukaryota</taxon>
        <taxon>Sar</taxon>
        <taxon>Stramenopiles</taxon>
        <taxon>Oomycota</taxon>
        <taxon>Saprolegniomycetes</taxon>
        <taxon>Saprolegniales</taxon>
        <taxon>Verrucalvaceae</taxon>
        <taxon>Aphanomyces</taxon>
    </lineage>
</organism>
<evidence type="ECO:0000313" key="1">
    <source>
        <dbReference type="EMBL" id="KAF0683827.1"/>
    </source>
</evidence>
<dbReference type="InterPro" id="IPR036770">
    <property type="entry name" value="Ankyrin_rpt-contain_sf"/>
</dbReference>
<gene>
    <name evidence="5" type="primary">Aste57867_3466</name>
    <name evidence="6" type="synonym">Aste57867_24143</name>
    <name evidence="4" type="synonym">Aste57867_3452</name>
    <name evidence="2" type="ORF">As57867_003442</name>
    <name evidence="3" type="ORF">As57867_003456</name>
    <name evidence="1" type="ORF">As57867_024069</name>
    <name evidence="6" type="ORF">ASTE57867_24143</name>
    <name evidence="4" type="ORF">ASTE57867_3452</name>
    <name evidence="5" type="ORF">ASTE57867_3466</name>
</gene>
<dbReference type="EMBL" id="VJMH01000606">
    <property type="protein sequence ID" value="KAF0715298.1"/>
    <property type="molecule type" value="Genomic_DNA"/>
</dbReference>
<evidence type="ECO:0000313" key="6">
    <source>
        <dbReference type="EMBL" id="VFU00785.1"/>
    </source>
</evidence>
<reference evidence="5 7" key="1">
    <citation type="submission" date="2019-03" db="EMBL/GenBank/DDBJ databases">
        <authorList>
            <person name="Gaulin E."/>
            <person name="Dumas B."/>
        </authorList>
    </citation>
    <scope>NUCLEOTIDE SEQUENCE [LARGE SCALE GENOMIC DNA]</scope>
    <source>
        <strain evidence="5">CBS 568.67</strain>
    </source>
</reference>
<evidence type="ECO:0000313" key="7">
    <source>
        <dbReference type="Proteomes" id="UP000332933"/>
    </source>
</evidence>
<dbReference type="EMBL" id="CAADRA010000606">
    <property type="protein sequence ID" value="VFT80618.1"/>
    <property type="molecule type" value="Genomic_DNA"/>
</dbReference>
<proteinExistence type="predicted"/>
<accession>A0A485KFI9</accession>
<dbReference type="EMBL" id="VJMH01007362">
    <property type="protein sequence ID" value="KAF0683827.1"/>
    <property type="molecule type" value="Genomic_DNA"/>
</dbReference>
<dbReference type="Proteomes" id="UP000332933">
    <property type="component" value="Unassembled WGS sequence"/>
</dbReference>
<evidence type="ECO:0000313" key="3">
    <source>
        <dbReference type="EMBL" id="KAF0715298.1"/>
    </source>
</evidence>
<reference evidence="1" key="2">
    <citation type="submission" date="2019-06" db="EMBL/GenBank/DDBJ databases">
        <title>Genomics analysis of Aphanomyces spp. identifies a new class of oomycete effector associated with host adaptation.</title>
        <authorList>
            <person name="Gaulin E."/>
        </authorList>
    </citation>
    <scope>NUCLEOTIDE SEQUENCE</scope>
    <source>
        <strain evidence="1">CBS 578.67</strain>
    </source>
</reference>
<evidence type="ECO:0000313" key="2">
    <source>
        <dbReference type="EMBL" id="KAF0715284.1"/>
    </source>
</evidence>
<dbReference type="EMBL" id="CAADRA010000606">
    <property type="protein sequence ID" value="VFT80632.1"/>
    <property type="molecule type" value="Genomic_DNA"/>
</dbReference>
<dbReference type="SUPFAM" id="SSF48403">
    <property type="entry name" value="Ankyrin repeat"/>
    <property type="match status" value="1"/>
</dbReference>
<dbReference type="EMBL" id="CAADRA010007388">
    <property type="protein sequence ID" value="VFU00785.1"/>
    <property type="molecule type" value="Genomic_DNA"/>
</dbReference>